<feature type="domain" description="RING-type" evidence="16">
    <location>
        <begin position="95"/>
        <end position="137"/>
    </location>
</feature>
<evidence type="ECO:0000256" key="8">
    <source>
        <dbReference type="ARBA" id="ARBA00022771"/>
    </source>
</evidence>
<evidence type="ECO:0000313" key="18">
    <source>
        <dbReference type="EMBL" id="CAK9184296.1"/>
    </source>
</evidence>
<dbReference type="GO" id="GO:0016020">
    <property type="term" value="C:membrane"/>
    <property type="evidence" value="ECO:0007669"/>
    <property type="project" value="UniProtKB-SubCell"/>
</dbReference>
<evidence type="ECO:0000256" key="5">
    <source>
        <dbReference type="ARBA" id="ARBA00022679"/>
    </source>
</evidence>
<evidence type="ECO:0000256" key="10">
    <source>
        <dbReference type="ARBA" id="ARBA00022833"/>
    </source>
</evidence>
<dbReference type="SUPFAM" id="SSF57850">
    <property type="entry name" value="RING/U-box"/>
    <property type="match status" value="1"/>
</dbReference>
<dbReference type="EMBL" id="CAUOFW020008923">
    <property type="protein sequence ID" value="CAK9184296.1"/>
    <property type="molecule type" value="Genomic_DNA"/>
</dbReference>
<keyword evidence="9" id="KW-0833">Ubl conjugation pathway</keyword>
<evidence type="ECO:0000256" key="7">
    <source>
        <dbReference type="ARBA" id="ARBA00022723"/>
    </source>
</evidence>
<comment type="catalytic activity">
    <reaction evidence="1">
        <text>S-ubiquitinyl-[E2 ubiquitin-conjugating enzyme]-L-cysteine + [acceptor protein]-L-lysine = [E2 ubiquitin-conjugating enzyme]-L-cysteine + N(6)-ubiquitinyl-[acceptor protein]-L-lysine.</text>
        <dbReference type="EC" id="2.3.2.27"/>
    </reaction>
</comment>
<evidence type="ECO:0000313" key="17">
    <source>
        <dbReference type="EMBL" id="CAK9157708.1"/>
    </source>
</evidence>
<proteinExistence type="inferred from homology"/>
<sequence>MENVTSPPPSSPNSFITPLLISLGGILITYMAIVLYHLILAKYCRRRPETSVQVSQPELGGRLATGVEEKILGTIPILQYSTKQHEFFRVDQSECVVCLGELKDGDMVRLLPICRHAFHVPCIDQWFIAHSSCPVCRSGIVAPLMADSDQTFSPECVDQEGNRVELQSQFHDQGHDQNSVVSASVSGVHESRGLLRHCASLVLTVEQRPPSLVAEFKRSLSVDLSPVTIDVRVESEQTCSSSSSSSSRSYRAQSIGHLDRVSSKLLMSFSRLGMGRGSGVLPY</sequence>
<dbReference type="EC" id="2.3.2.27" evidence="4"/>
<gene>
    <name evidence="17" type="ORF">ILEXP_LOCUS26263</name>
    <name evidence="18" type="ORF">ILEXP_LOCUS54598</name>
</gene>
<dbReference type="InterPro" id="IPR001841">
    <property type="entry name" value="Znf_RING"/>
</dbReference>
<dbReference type="GO" id="GO:0008270">
    <property type="term" value="F:zinc ion binding"/>
    <property type="evidence" value="ECO:0007669"/>
    <property type="project" value="UniProtKB-KW"/>
</dbReference>
<dbReference type="AlphaFoldDB" id="A0ABC8UT91"/>
<evidence type="ECO:0000256" key="3">
    <source>
        <dbReference type="ARBA" id="ARBA00004906"/>
    </source>
</evidence>
<organism evidence="18 19">
    <name type="scientific">Ilex paraguariensis</name>
    <name type="common">yerba mate</name>
    <dbReference type="NCBI Taxonomy" id="185542"/>
    <lineage>
        <taxon>Eukaryota</taxon>
        <taxon>Viridiplantae</taxon>
        <taxon>Streptophyta</taxon>
        <taxon>Embryophyta</taxon>
        <taxon>Tracheophyta</taxon>
        <taxon>Spermatophyta</taxon>
        <taxon>Magnoliopsida</taxon>
        <taxon>eudicotyledons</taxon>
        <taxon>Gunneridae</taxon>
        <taxon>Pentapetalae</taxon>
        <taxon>asterids</taxon>
        <taxon>campanulids</taxon>
        <taxon>Aquifoliales</taxon>
        <taxon>Aquifoliaceae</taxon>
        <taxon>Ilex</taxon>
    </lineage>
</organism>
<keyword evidence="12 15" id="KW-0472">Membrane</keyword>
<name>A0ABC8UT91_9AQUA</name>
<dbReference type="Proteomes" id="UP001642360">
    <property type="component" value="Unassembled WGS sequence"/>
</dbReference>
<keyword evidence="8 14" id="KW-0863">Zinc-finger</keyword>
<evidence type="ECO:0000256" key="12">
    <source>
        <dbReference type="ARBA" id="ARBA00023136"/>
    </source>
</evidence>
<dbReference type="InterPro" id="IPR013083">
    <property type="entry name" value="Znf_RING/FYVE/PHD"/>
</dbReference>
<comment type="similarity">
    <text evidence="13">Belongs to the RING-type zinc finger family. ATL subfamily.</text>
</comment>
<evidence type="ECO:0000256" key="15">
    <source>
        <dbReference type="SAM" id="Phobius"/>
    </source>
</evidence>
<dbReference type="Gene3D" id="3.30.40.10">
    <property type="entry name" value="Zinc/RING finger domain, C3HC4 (zinc finger)"/>
    <property type="match status" value="1"/>
</dbReference>
<reference evidence="18 19" key="1">
    <citation type="submission" date="2024-02" db="EMBL/GenBank/DDBJ databases">
        <authorList>
            <person name="Vignale AGUSTIN F."/>
            <person name="Sosa J E."/>
            <person name="Modenutti C."/>
        </authorList>
    </citation>
    <scope>NUCLEOTIDE SEQUENCE [LARGE SCALE GENOMIC DNA]</scope>
</reference>
<keyword evidence="10" id="KW-0862">Zinc</keyword>
<dbReference type="PROSITE" id="PS50089">
    <property type="entry name" value="ZF_RING_2"/>
    <property type="match status" value="1"/>
</dbReference>
<evidence type="ECO:0000256" key="11">
    <source>
        <dbReference type="ARBA" id="ARBA00022989"/>
    </source>
</evidence>
<dbReference type="EMBL" id="CAUOFW020003047">
    <property type="protein sequence ID" value="CAK9157708.1"/>
    <property type="molecule type" value="Genomic_DNA"/>
</dbReference>
<dbReference type="Pfam" id="PF13639">
    <property type="entry name" value="zf-RING_2"/>
    <property type="match status" value="1"/>
</dbReference>
<keyword evidence="6 15" id="KW-0812">Transmembrane</keyword>
<keyword evidence="19" id="KW-1185">Reference proteome</keyword>
<comment type="subcellular location">
    <subcellularLocation>
        <location evidence="2">Membrane</location>
        <topology evidence="2">Single-pass membrane protein</topology>
    </subcellularLocation>
</comment>
<evidence type="ECO:0000256" key="6">
    <source>
        <dbReference type="ARBA" id="ARBA00022692"/>
    </source>
</evidence>
<evidence type="ECO:0000256" key="14">
    <source>
        <dbReference type="PROSITE-ProRule" id="PRU00175"/>
    </source>
</evidence>
<comment type="pathway">
    <text evidence="3">Protein modification; protein ubiquitination.</text>
</comment>
<dbReference type="GO" id="GO:0061630">
    <property type="term" value="F:ubiquitin protein ligase activity"/>
    <property type="evidence" value="ECO:0007669"/>
    <property type="project" value="UniProtKB-EC"/>
</dbReference>
<comment type="caution">
    <text evidence="18">The sequence shown here is derived from an EMBL/GenBank/DDBJ whole genome shotgun (WGS) entry which is preliminary data.</text>
</comment>
<evidence type="ECO:0000313" key="19">
    <source>
        <dbReference type="Proteomes" id="UP001642360"/>
    </source>
</evidence>
<keyword evidence="7" id="KW-0479">Metal-binding</keyword>
<dbReference type="PANTHER" id="PTHR46913:SF1">
    <property type="entry name" value="RING-H2 FINGER PROTEIN ATL16"/>
    <property type="match status" value="1"/>
</dbReference>
<evidence type="ECO:0000256" key="4">
    <source>
        <dbReference type="ARBA" id="ARBA00012483"/>
    </source>
</evidence>
<evidence type="ECO:0000259" key="16">
    <source>
        <dbReference type="PROSITE" id="PS50089"/>
    </source>
</evidence>
<keyword evidence="5" id="KW-0808">Transferase</keyword>
<protein>
    <recommendedName>
        <fullName evidence="4">RING-type E3 ubiquitin transferase</fullName>
        <ecNumber evidence="4">2.3.2.27</ecNumber>
    </recommendedName>
</protein>
<evidence type="ECO:0000256" key="9">
    <source>
        <dbReference type="ARBA" id="ARBA00022786"/>
    </source>
</evidence>
<keyword evidence="11 15" id="KW-1133">Transmembrane helix</keyword>
<evidence type="ECO:0000256" key="2">
    <source>
        <dbReference type="ARBA" id="ARBA00004167"/>
    </source>
</evidence>
<dbReference type="CDD" id="cd16461">
    <property type="entry name" value="RING-H2_EL5-like"/>
    <property type="match status" value="1"/>
</dbReference>
<accession>A0ABC8UT91</accession>
<evidence type="ECO:0000256" key="1">
    <source>
        <dbReference type="ARBA" id="ARBA00000900"/>
    </source>
</evidence>
<evidence type="ECO:0000256" key="13">
    <source>
        <dbReference type="ARBA" id="ARBA00024209"/>
    </source>
</evidence>
<dbReference type="InterPro" id="IPR044600">
    <property type="entry name" value="ATL1/ATL16-like"/>
</dbReference>
<feature type="transmembrane region" description="Helical" evidence="15">
    <location>
        <begin position="15"/>
        <end position="39"/>
    </location>
</feature>
<dbReference type="PANTHER" id="PTHR46913">
    <property type="entry name" value="RING-H2 FINGER PROTEIN ATL16"/>
    <property type="match status" value="1"/>
</dbReference>
<dbReference type="SMART" id="SM00184">
    <property type="entry name" value="RING"/>
    <property type="match status" value="1"/>
</dbReference>